<name>A0A8E4GMF7_9GAMM</name>
<reference evidence="8 9" key="1">
    <citation type="submission" date="2020-04" db="EMBL/GenBank/DDBJ databases">
        <title>Acinetobacter Taxon 24.</title>
        <authorList>
            <person name="Nemec A."/>
            <person name="Radolfova-Krizova L."/>
            <person name="Higgins P.G."/>
            <person name="Spanelova P."/>
        </authorList>
    </citation>
    <scope>NUCLEOTIDE SEQUENCE [LARGE SCALE GENOMIC DNA]</scope>
    <source>
        <strain evidence="7 9">ANC 4279</strain>
        <strain evidence="6 8">ANC 4280</strain>
    </source>
</reference>
<dbReference type="Proteomes" id="UP000532147">
    <property type="component" value="Unassembled WGS sequence"/>
</dbReference>
<evidence type="ECO:0000313" key="7">
    <source>
        <dbReference type="EMBL" id="NNH88818.1"/>
    </source>
</evidence>
<feature type="domain" description="Glutamate synthase" evidence="5">
    <location>
        <begin position="363"/>
        <end position="406"/>
    </location>
</feature>
<keyword evidence="2" id="KW-0560">Oxidoreductase</keyword>
<feature type="domain" description="Glutamate synthase" evidence="5">
    <location>
        <begin position="81"/>
        <end position="334"/>
    </location>
</feature>
<evidence type="ECO:0000256" key="4">
    <source>
        <dbReference type="SAM" id="MobiDB-lite"/>
    </source>
</evidence>
<dbReference type="GO" id="GO:0006537">
    <property type="term" value="P:glutamate biosynthetic process"/>
    <property type="evidence" value="ECO:0007669"/>
    <property type="project" value="InterPro"/>
</dbReference>
<dbReference type="InterPro" id="IPR002932">
    <property type="entry name" value="Glu_synthdom"/>
</dbReference>
<evidence type="ECO:0000313" key="8">
    <source>
        <dbReference type="Proteomes" id="UP000532147"/>
    </source>
</evidence>
<keyword evidence="9" id="KW-1185">Reference proteome</keyword>
<feature type="region of interest" description="Disordered" evidence="4">
    <location>
        <begin position="113"/>
        <end position="133"/>
    </location>
</feature>
<dbReference type="RefSeq" id="WP_086176133.1">
    <property type="nucleotide sequence ID" value="NZ_JABERG010000022.1"/>
</dbReference>
<dbReference type="Gene3D" id="3.20.20.70">
    <property type="entry name" value="Aldolase class I"/>
    <property type="match status" value="1"/>
</dbReference>
<evidence type="ECO:0000313" key="6">
    <source>
        <dbReference type="EMBL" id="NNH39908.1"/>
    </source>
</evidence>
<evidence type="ECO:0000313" key="9">
    <source>
        <dbReference type="Proteomes" id="UP000546536"/>
    </source>
</evidence>
<proteinExistence type="inferred from homology"/>
<dbReference type="PIRSF" id="PIRSF006429">
    <property type="entry name" value="GOGAT_lg_2"/>
    <property type="match status" value="1"/>
</dbReference>
<dbReference type="InterPro" id="IPR043578">
    <property type="entry name" value="GltB_archl_type"/>
</dbReference>
<dbReference type="InterPro" id="IPR013785">
    <property type="entry name" value="Aldolase_TIM"/>
</dbReference>
<comment type="similarity">
    <text evidence="1 3">Belongs to the glutamate synthase family.</text>
</comment>
<dbReference type="CDD" id="cd02808">
    <property type="entry name" value="GltS_FMN"/>
    <property type="match status" value="1"/>
</dbReference>
<dbReference type="PANTHER" id="PTHR43819">
    <property type="entry name" value="ARCHAEAL-TYPE GLUTAMATE SYNTHASE [NADPH]"/>
    <property type="match status" value="1"/>
</dbReference>
<evidence type="ECO:0000256" key="2">
    <source>
        <dbReference type="ARBA" id="ARBA00023002"/>
    </source>
</evidence>
<dbReference type="GO" id="GO:0015930">
    <property type="term" value="F:glutamate synthase activity"/>
    <property type="evidence" value="ECO:0007669"/>
    <property type="project" value="InterPro"/>
</dbReference>
<dbReference type="Pfam" id="PF01645">
    <property type="entry name" value="Glu_synthase"/>
    <property type="match status" value="2"/>
</dbReference>
<dbReference type="SUPFAM" id="SSF51395">
    <property type="entry name" value="FMN-linked oxidoreductases"/>
    <property type="match status" value="1"/>
</dbReference>
<protein>
    <submittedName>
        <fullName evidence="6">FMN-binding glutamate synthase family protein</fullName>
    </submittedName>
</protein>
<evidence type="ECO:0000259" key="5">
    <source>
        <dbReference type="Pfam" id="PF01645"/>
    </source>
</evidence>
<dbReference type="PANTHER" id="PTHR43819:SF1">
    <property type="entry name" value="ARCHAEAL-TYPE GLUTAMATE SYNTHASE [NADPH]"/>
    <property type="match status" value="1"/>
</dbReference>
<dbReference type="PIRSF" id="PIRSF500061">
    <property type="entry name" value="GOGAT_lg2_archl"/>
    <property type="match status" value="1"/>
</dbReference>
<sequence length="444" mass="47638">MTQTIQEFEPVLRESATFDRLTIQEIQRAAATGIYDIRGGGTKRKVPHFDDLLLLGASMSRYPLEGYREKCGTDVVLGTRFAKKPIHLKIPVTIAGMSFGALSANAKESLGRGASMVGTSTTTGDGGMTPEERGHSQTLVYQYLPSRYGMNPDDLRKADAIEIVLGQGAKPGGGGMLLGMKVTERVAGMRTLPVGVDQRSACRHPDWTGPDDLAIKIAEIREITDWEKPIYVKIGASRPYYDVKLAVKAGADVIVLDGMQGGTAATQEVFIEHVGIPILPAIPQAIQALQEMGMHRKVQLIVSGGIRTGADVAKAMALGADAVAIGTAALIALGDNHPRLDKELKEIGSAAGYYDDWQNGRDPAGITTQDPELSKRLDPVEGGRHLANYLRVLVLEAQTMARACGKSHLHNLDPEDLVALNVEAAAMARVPLAGTNWIPGQTQY</sequence>
<accession>A0A8E4GMF7</accession>
<dbReference type="EMBL" id="JABERG010000022">
    <property type="protein sequence ID" value="NNH88818.1"/>
    <property type="molecule type" value="Genomic_DNA"/>
</dbReference>
<dbReference type="AlphaFoldDB" id="A0A8E4GMF7"/>
<dbReference type="InterPro" id="IPR024188">
    <property type="entry name" value="GltB"/>
</dbReference>
<comment type="caution">
    <text evidence="6">The sequence shown here is derived from an EMBL/GenBank/DDBJ whole genome shotgun (WGS) entry which is preliminary data.</text>
</comment>
<organism evidence="6 8">
    <name type="scientific">Acinetobacter terrae</name>
    <dbReference type="NCBI Taxonomy" id="2731247"/>
    <lineage>
        <taxon>Bacteria</taxon>
        <taxon>Pseudomonadati</taxon>
        <taxon>Pseudomonadota</taxon>
        <taxon>Gammaproteobacteria</taxon>
        <taxon>Moraxellales</taxon>
        <taxon>Moraxellaceae</taxon>
        <taxon>Acinetobacter</taxon>
        <taxon>Acinetobacter Taxon 24</taxon>
    </lineage>
</organism>
<evidence type="ECO:0000256" key="3">
    <source>
        <dbReference type="PIRNR" id="PIRNR006429"/>
    </source>
</evidence>
<evidence type="ECO:0000256" key="1">
    <source>
        <dbReference type="ARBA" id="ARBA00009716"/>
    </source>
</evidence>
<dbReference type="Proteomes" id="UP000546536">
    <property type="component" value="Unassembled WGS sequence"/>
</dbReference>
<gene>
    <name evidence="6" type="ORF">HLH11_15045</name>
    <name evidence="7" type="ORF">HLH13_14130</name>
</gene>
<dbReference type="EMBL" id="JABERH010000038">
    <property type="protein sequence ID" value="NNH39908.1"/>
    <property type="molecule type" value="Genomic_DNA"/>
</dbReference>